<reference evidence="2 3" key="1">
    <citation type="journal article" date="2016" name="Nat. Commun.">
        <title>Thousands of microbial genomes shed light on interconnected biogeochemical processes in an aquifer system.</title>
        <authorList>
            <person name="Anantharaman K."/>
            <person name="Brown C.T."/>
            <person name="Hug L.A."/>
            <person name="Sharon I."/>
            <person name="Castelle C.J."/>
            <person name="Probst A.J."/>
            <person name="Thomas B.C."/>
            <person name="Singh A."/>
            <person name="Wilkins M.J."/>
            <person name="Karaoz U."/>
            <person name="Brodie E.L."/>
            <person name="Williams K.H."/>
            <person name="Hubbard S.S."/>
            <person name="Banfield J.F."/>
        </authorList>
    </citation>
    <scope>NUCLEOTIDE SEQUENCE [LARGE SCALE GENOMIC DNA]</scope>
</reference>
<dbReference type="InterPro" id="IPR050486">
    <property type="entry name" value="Mannose-1P_guanyltransferase"/>
</dbReference>
<dbReference type="SUPFAM" id="SSF53448">
    <property type="entry name" value="Nucleotide-diphospho-sugar transferases"/>
    <property type="match status" value="1"/>
</dbReference>
<dbReference type="CDD" id="cd04181">
    <property type="entry name" value="NTP_transferase"/>
    <property type="match status" value="1"/>
</dbReference>
<evidence type="ECO:0000313" key="3">
    <source>
        <dbReference type="Proteomes" id="UP000178315"/>
    </source>
</evidence>
<evidence type="ECO:0000313" key="2">
    <source>
        <dbReference type="EMBL" id="OGY72383.1"/>
    </source>
</evidence>
<comment type="caution">
    <text evidence="2">The sequence shown here is derived from an EMBL/GenBank/DDBJ whole genome shotgun (WGS) entry which is preliminary data.</text>
</comment>
<dbReference type="InterPro" id="IPR029044">
    <property type="entry name" value="Nucleotide-diphossugar_trans"/>
</dbReference>
<gene>
    <name evidence="2" type="ORF">A3H61_03630</name>
</gene>
<dbReference type="EMBL" id="MHJU01000036">
    <property type="protein sequence ID" value="OGY72383.1"/>
    <property type="molecule type" value="Genomic_DNA"/>
</dbReference>
<dbReference type="AlphaFoldDB" id="A0A1G2A660"/>
<protein>
    <recommendedName>
        <fullName evidence="1">Nucleotidyl transferase domain-containing protein</fullName>
    </recommendedName>
</protein>
<dbReference type="Proteomes" id="UP000178315">
    <property type="component" value="Unassembled WGS sequence"/>
</dbReference>
<name>A0A1G2A660_9BACT</name>
<dbReference type="Gene3D" id="3.90.550.10">
    <property type="entry name" value="Spore Coat Polysaccharide Biosynthesis Protein SpsA, Chain A"/>
    <property type="match status" value="1"/>
</dbReference>
<dbReference type="CDD" id="cd22231">
    <property type="entry name" value="RHH_NikR_HicB-like"/>
    <property type="match status" value="1"/>
</dbReference>
<dbReference type="Pfam" id="PF00483">
    <property type="entry name" value="NTP_transferase"/>
    <property type="match status" value="1"/>
</dbReference>
<dbReference type="PANTHER" id="PTHR22572">
    <property type="entry name" value="SUGAR-1-PHOSPHATE GUANYL TRANSFERASE"/>
    <property type="match status" value="1"/>
</dbReference>
<sequence>MKRVRLTITLRKDLVDSLDRHADGVNIRNRSHAIEALLSDTLSRKVNKAVILAADQGITFRPFTYEMPKAMLPVKGRPLLEHIIARLRKYDIRDISISVGYLKEKIESYFGNGSKFGVHIDYVAQEKKNVGTGGALKQFQLRLIKDEPFFLIYADVLTDINYTDFARFSSEHKSDIGALALTTTATPELWGVVKLQGDKIIEFVEKPAQNSARSHLISAGIFLFTPRIFSYIPKNKKVSLEKDVLPDLVKKHSLPGYVLQNQWYDISTPAVYEKVLKEWK</sequence>
<accession>A0A1G2A660</accession>
<dbReference type="InterPro" id="IPR005835">
    <property type="entry name" value="NTP_transferase_dom"/>
</dbReference>
<evidence type="ECO:0000259" key="1">
    <source>
        <dbReference type="Pfam" id="PF00483"/>
    </source>
</evidence>
<proteinExistence type="predicted"/>
<feature type="domain" description="Nucleotidyl transferase" evidence="1">
    <location>
        <begin position="48"/>
        <end position="274"/>
    </location>
</feature>
<organism evidence="2 3">
    <name type="scientific">Candidatus Jacksonbacteria bacterium RIFCSPLOWO2_02_FULL_44_20</name>
    <dbReference type="NCBI Taxonomy" id="1798460"/>
    <lineage>
        <taxon>Bacteria</taxon>
        <taxon>Candidatus Jacksoniibacteriota</taxon>
    </lineage>
</organism>